<dbReference type="STRING" id="360412.LARV_01776"/>
<evidence type="ECO:0000259" key="2">
    <source>
        <dbReference type="Pfam" id="PF16158"/>
    </source>
</evidence>
<protein>
    <recommendedName>
        <fullName evidence="2">Nbr1 FW domain-containing protein</fullName>
    </recommendedName>
</protein>
<reference evidence="3" key="1">
    <citation type="submission" date="2015-07" db="EMBL/GenBank/DDBJ databases">
        <title>Draft Genome Sequences of Anaerolinea thermolimosa IMO-1, Bellilinea caldifistulae GOMI-1, Leptolinea tardivitalis YMTK-2, Levilinea saccharolytica KIBI-1,Longilinea arvoryzae KOME-1, Previously Described as Members of the Anaerolineaceae (Chloroflexi).</title>
        <authorList>
            <person name="Sekiguchi Y."/>
            <person name="Ohashi A."/>
            <person name="Matsuura N."/>
            <person name="Tourlousse M.D."/>
        </authorList>
    </citation>
    <scope>NUCLEOTIDE SEQUENCE [LARGE SCALE GENOMIC DNA]</scope>
    <source>
        <strain evidence="3">KOME-1</strain>
    </source>
</reference>
<evidence type="ECO:0000313" key="4">
    <source>
        <dbReference type="Proteomes" id="UP000055060"/>
    </source>
</evidence>
<dbReference type="CDD" id="cd14947">
    <property type="entry name" value="NBR1_like"/>
    <property type="match status" value="1"/>
</dbReference>
<accession>A0A0S7BG23</accession>
<dbReference type="EMBL" id="DF967972">
    <property type="protein sequence ID" value="GAP14016.1"/>
    <property type="molecule type" value="Genomic_DNA"/>
</dbReference>
<keyword evidence="1" id="KW-0732">Signal</keyword>
<dbReference type="PANTHER" id="PTHR20930:SF0">
    <property type="entry name" value="PROTEIN ILRUN"/>
    <property type="match status" value="1"/>
</dbReference>
<organism evidence="3">
    <name type="scientific">Longilinea arvoryzae</name>
    <dbReference type="NCBI Taxonomy" id="360412"/>
    <lineage>
        <taxon>Bacteria</taxon>
        <taxon>Bacillati</taxon>
        <taxon>Chloroflexota</taxon>
        <taxon>Anaerolineae</taxon>
        <taxon>Anaerolineales</taxon>
        <taxon>Anaerolineaceae</taxon>
        <taxon>Longilinea</taxon>
    </lineage>
</organism>
<dbReference type="Gene3D" id="2.60.40.10">
    <property type="entry name" value="Immunoglobulins"/>
    <property type="match status" value="1"/>
</dbReference>
<evidence type="ECO:0000256" key="1">
    <source>
        <dbReference type="SAM" id="SignalP"/>
    </source>
</evidence>
<feature type="chain" id="PRO_5006632931" description="Nbr1 FW domain-containing protein" evidence="1">
    <location>
        <begin position="21"/>
        <end position="382"/>
    </location>
</feature>
<dbReference type="InterPro" id="IPR032350">
    <property type="entry name" value="Nbr1_FW"/>
</dbReference>
<name>A0A0S7BG23_9CHLR</name>
<keyword evidence="4" id="KW-1185">Reference proteome</keyword>
<dbReference type="Pfam" id="PF16158">
    <property type="entry name" value="N_BRCA1_IG"/>
    <property type="match status" value="1"/>
</dbReference>
<feature type="signal peptide" evidence="1">
    <location>
        <begin position="1"/>
        <end position="20"/>
    </location>
</feature>
<dbReference type="Proteomes" id="UP000055060">
    <property type="component" value="Unassembled WGS sequence"/>
</dbReference>
<proteinExistence type="predicted"/>
<dbReference type="RefSeq" id="WP_075073306.1">
    <property type="nucleotide sequence ID" value="NZ_DF967972.1"/>
</dbReference>
<dbReference type="PANTHER" id="PTHR20930">
    <property type="entry name" value="OVARIAN CARCINOMA ANTIGEN CA125-RELATED"/>
    <property type="match status" value="1"/>
</dbReference>
<dbReference type="PROSITE" id="PS51257">
    <property type="entry name" value="PROKAR_LIPOPROTEIN"/>
    <property type="match status" value="1"/>
</dbReference>
<feature type="domain" description="Nbr1 FW" evidence="2">
    <location>
        <begin position="111"/>
        <end position="215"/>
    </location>
</feature>
<dbReference type="InterPro" id="IPR013783">
    <property type="entry name" value="Ig-like_fold"/>
</dbReference>
<dbReference type="AlphaFoldDB" id="A0A0S7BG23"/>
<evidence type="ECO:0000313" key="3">
    <source>
        <dbReference type="EMBL" id="GAP14016.1"/>
    </source>
</evidence>
<sequence length="382" mass="40531">MSKKFVLMLSVSLLVLLALAACIPGMQPAATLSPELIGTLSAQTVVARLTEIARQTPETLPTQEPVVASPTVQVITPTPTNTSIPPTITPIPPTATPSLPCNAAQFVKDVTVSDGSVFKPGQTFTKTWRIKNIGSCNWSADYSIVFVSGNAMSGPSSVNINATVRPGEMIDLSVNLTAPSNTGDYTGNWALRTSSGTIFGIGQSHEESFWVKITVKVADTIVYNLADKGCDASWKSTVGGLTCPGSEDLTNGFVSKVNGPNTETGQENEAALVVAPSAGDGGYIEGRFPNFKIQNGDHFKTVIGCMASSPKCDVMFQVNISVEGGAVQSLGSWTQTSDKSLQKIDLDLSAYKDKNVSIILKVLNNGKAEDDRAFWLLPRILR</sequence>
<gene>
    <name evidence="3" type="ORF">LARV_01776</name>
</gene>
<dbReference type="OrthoDB" id="159249at2"/>